<dbReference type="Gene3D" id="3.30.70.1520">
    <property type="entry name" value="Heterotetrameric sarcosine oxidase"/>
    <property type="match status" value="1"/>
</dbReference>
<dbReference type="SUPFAM" id="SSF103025">
    <property type="entry name" value="Folate-binding domain"/>
    <property type="match status" value="1"/>
</dbReference>
<organism evidence="1 2">
    <name type="scientific">Streptomyces albus (strain ATCC 21838 / DSM 41398 / FERM P-419 / JCM 4703 / NBRC 107858)</name>
    <dbReference type="NCBI Taxonomy" id="1081613"/>
    <lineage>
        <taxon>Bacteria</taxon>
        <taxon>Bacillati</taxon>
        <taxon>Actinomycetota</taxon>
        <taxon>Actinomycetes</taxon>
        <taxon>Kitasatosporales</taxon>
        <taxon>Streptomycetaceae</taxon>
        <taxon>Streptomyces</taxon>
    </lineage>
</organism>
<dbReference type="Gene3D" id="3.30.1360.120">
    <property type="entry name" value="Probable tRNA modification gtpase trme, domain 1"/>
    <property type="match status" value="1"/>
</dbReference>
<protein>
    <submittedName>
        <fullName evidence="1">Sarcosine oxidase gamma subunit</fullName>
    </submittedName>
</protein>
<dbReference type="Proteomes" id="UP000031523">
    <property type="component" value="Chromosome"/>
</dbReference>
<sequence length="205" mass="21720">MTAESVPRHSPLAHAADRFRTVTRLSGGALRLAEVPYLTQLTVRAEPGGPAVSGAERVLGLPLPAEPNTLTRRGSRTALWMGPDEWLVLAPPEEAGVLEDRLREALAKEESAAVADVSGQRTTVLVGGPASHELLARGCALDLHPRAFRGGCAQTTLAHAPVVLVARGAQKPGFWVLVRSSYAGHLGAWLLDAATEYTSVLVGEW</sequence>
<proteinExistence type="predicted"/>
<evidence type="ECO:0000313" key="2">
    <source>
        <dbReference type="Proteomes" id="UP000031523"/>
    </source>
</evidence>
<dbReference type="InterPro" id="IPR007375">
    <property type="entry name" value="SoxG"/>
</dbReference>
<evidence type="ECO:0000313" key="1">
    <source>
        <dbReference type="EMBL" id="AJE81861.1"/>
    </source>
</evidence>
<dbReference type="Pfam" id="PF04268">
    <property type="entry name" value="SoxG"/>
    <property type="match status" value="1"/>
</dbReference>
<name>A0A0B5ET05_STRA4</name>
<dbReference type="AlphaFoldDB" id="A0A0B5ET05"/>
<accession>A0A0B5ET05</accession>
<dbReference type="EMBL" id="CP010519">
    <property type="protein sequence ID" value="AJE81861.1"/>
    <property type="molecule type" value="Genomic_DNA"/>
</dbReference>
<dbReference type="KEGG" id="sals:SLNWT_1485"/>
<reference evidence="1 2" key="1">
    <citation type="submission" date="2015-01" db="EMBL/GenBank/DDBJ databases">
        <title>Enhanced salinomycin production by adjusting the supply of polyketide extender units in Streptomyce albus DSM 41398.</title>
        <authorList>
            <person name="Lu C."/>
        </authorList>
    </citation>
    <scope>NUCLEOTIDE SEQUENCE [LARGE SCALE GENOMIC DNA]</scope>
    <source>
        <strain evidence="2">ATCC 21838 / DSM 41398 / FERM P-419 / JCM 4703 / NBRC 107858</strain>
    </source>
</reference>
<dbReference type="InterPro" id="IPR027266">
    <property type="entry name" value="TrmE/GcvT-like"/>
</dbReference>
<gene>
    <name evidence="1" type="ORF">SLNWT_1485</name>
</gene>
<keyword evidence="2" id="KW-1185">Reference proteome</keyword>